<dbReference type="AlphaFoldDB" id="A0AAN8JSI9"/>
<dbReference type="Proteomes" id="UP001347796">
    <property type="component" value="Unassembled WGS sequence"/>
</dbReference>
<keyword evidence="2" id="KW-1185">Reference proteome</keyword>
<sequence>MTEKLKSNQKRESVKKNRINDVFKWTMSPGGRSWYLDLLDSAIESVNVPPGFEQFKFSCRFGERGVNEIILSDYVDTSTVTRMSIHAAVLVDLSHLGMNAVWSRNGLYRLIGNRGQIWKSLTLSESCNFQSNRDGKRMAITPALYELAYHPQTLQFIQFYVDTPHMYPSGRYNPTNGSILTAGPLHPKSVKHLHKSATEYISIMEENSTKITFPMCPRVEIVCLTTDISDALTATDFINLDKLMALMNKESLLIPISEKGNGDFQLYFSQALKEVCLCLCGELKTLYEMNSGLGGYFPSWKSFQIECARELFFFLW</sequence>
<evidence type="ECO:0000313" key="1">
    <source>
        <dbReference type="EMBL" id="KAK6180603.1"/>
    </source>
</evidence>
<name>A0AAN8JSI9_PATCE</name>
<protein>
    <submittedName>
        <fullName evidence="1">Uncharacterized protein</fullName>
    </submittedName>
</protein>
<reference evidence="1 2" key="1">
    <citation type="submission" date="2024-01" db="EMBL/GenBank/DDBJ databases">
        <title>The genome of the rayed Mediterranean limpet Patella caerulea (Linnaeus, 1758).</title>
        <authorList>
            <person name="Anh-Thu Weber A."/>
            <person name="Halstead-Nussloch G."/>
        </authorList>
    </citation>
    <scope>NUCLEOTIDE SEQUENCE [LARGE SCALE GENOMIC DNA]</scope>
    <source>
        <strain evidence="1">AATW-2023a</strain>
        <tissue evidence="1">Whole specimen</tissue>
    </source>
</reference>
<organism evidence="1 2">
    <name type="scientific">Patella caerulea</name>
    <name type="common">Rayed Mediterranean limpet</name>
    <dbReference type="NCBI Taxonomy" id="87958"/>
    <lineage>
        <taxon>Eukaryota</taxon>
        <taxon>Metazoa</taxon>
        <taxon>Spiralia</taxon>
        <taxon>Lophotrochozoa</taxon>
        <taxon>Mollusca</taxon>
        <taxon>Gastropoda</taxon>
        <taxon>Patellogastropoda</taxon>
        <taxon>Patelloidea</taxon>
        <taxon>Patellidae</taxon>
        <taxon>Patella</taxon>
    </lineage>
</organism>
<evidence type="ECO:0000313" key="2">
    <source>
        <dbReference type="Proteomes" id="UP001347796"/>
    </source>
</evidence>
<gene>
    <name evidence="1" type="ORF">SNE40_008623</name>
</gene>
<comment type="caution">
    <text evidence="1">The sequence shown here is derived from an EMBL/GenBank/DDBJ whole genome shotgun (WGS) entry which is preliminary data.</text>
</comment>
<dbReference type="EMBL" id="JAZGQO010000007">
    <property type="protein sequence ID" value="KAK6180603.1"/>
    <property type="molecule type" value="Genomic_DNA"/>
</dbReference>
<accession>A0AAN8JSI9</accession>
<proteinExistence type="predicted"/>